<comment type="similarity">
    <text evidence="1">Belongs to the heat shock protein 70 family.</text>
</comment>
<dbReference type="PRINTS" id="PR00301">
    <property type="entry name" value="HEATSHOCK70"/>
</dbReference>
<dbReference type="Gene3D" id="3.90.640.10">
    <property type="entry name" value="Actin, Chain A, domain 4"/>
    <property type="match status" value="1"/>
</dbReference>
<dbReference type="PANTHER" id="PTHR45639:SF4">
    <property type="entry name" value="HSC70CB, ISOFORM G"/>
    <property type="match status" value="1"/>
</dbReference>
<feature type="region of interest" description="Disordered" evidence="4">
    <location>
        <begin position="723"/>
        <end position="765"/>
    </location>
</feature>
<keyword evidence="3" id="KW-0067">ATP-binding</keyword>
<accession>A0ABM1BUY6</accession>
<protein>
    <submittedName>
        <fullName evidence="6">Heat shock 70 kDa protein 4L-like</fullName>
    </submittedName>
</protein>
<evidence type="ECO:0000256" key="3">
    <source>
        <dbReference type="ARBA" id="ARBA00022840"/>
    </source>
</evidence>
<evidence type="ECO:0000256" key="2">
    <source>
        <dbReference type="ARBA" id="ARBA00022741"/>
    </source>
</evidence>
<dbReference type="Gene3D" id="3.30.420.40">
    <property type="match status" value="3"/>
</dbReference>
<keyword evidence="5" id="KW-1185">Reference proteome</keyword>
<feature type="compositionally biased region" description="Basic and acidic residues" evidence="4">
    <location>
        <begin position="739"/>
        <end position="752"/>
    </location>
</feature>
<reference evidence="6" key="1">
    <citation type="submission" date="2025-08" db="UniProtKB">
        <authorList>
            <consortium name="RefSeq"/>
        </authorList>
    </citation>
    <scope>IDENTIFICATION</scope>
    <source>
        <tissue evidence="6">Muscle</tissue>
    </source>
</reference>
<dbReference type="GeneID" id="106473041"/>
<organism evidence="5 6">
    <name type="scientific">Limulus polyphemus</name>
    <name type="common">Atlantic horseshoe crab</name>
    <dbReference type="NCBI Taxonomy" id="6850"/>
    <lineage>
        <taxon>Eukaryota</taxon>
        <taxon>Metazoa</taxon>
        <taxon>Ecdysozoa</taxon>
        <taxon>Arthropoda</taxon>
        <taxon>Chelicerata</taxon>
        <taxon>Merostomata</taxon>
        <taxon>Xiphosura</taxon>
        <taxon>Limulidae</taxon>
        <taxon>Limulus</taxon>
    </lineage>
</organism>
<evidence type="ECO:0000256" key="1">
    <source>
        <dbReference type="ARBA" id="ARBA00007381"/>
    </source>
</evidence>
<dbReference type="InterPro" id="IPR018181">
    <property type="entry name" value="Heat_shock_70_CS"/>
</dbReference>
<feature type="compositionally biased region" description="Polar residues" evidence="4">
    <location>
        <begin position="753"/>
        <end position="765"/>
    </location>
</feature>
<dbReference type="InterPro" id="IPR043129">
    <property type="entry name" value="ATPase_NBD"/>
</dbReference>
<dbReference type="SUPFAM" id="SSF100920">
    <property type="entry name" value="Heat shock protein 70kD (HSP70), peptide-binding domain"/>
    <property type="match status" value="1"/>
</dbReference>
<dbReference type="InterPro" id="IPR013126">
    <property type="entry name" value="Hsp_70_fam"/>
</dbReference>
<dbReference type="Gene3D" id="2.60.34.10">
    <property type="entry name" value="Substrate Binding Domain Of DNAk, Chain A, domain 1"/>
    <property type="match status" value="1"/>
</dbReference>
<dbReference type="Proteomes" id="UP000694941">
    <property type="component" value="Unplaced"/>
</dbReference>
<dbReference type="RefSeq" id="XP_013789175.1">
    <property type="nucleotide sequence ID" value="XM_013933721.2"/>
</dbReference>
<feature type="compositionally biased region" description="Acidic residues" evidence="4">
    <location>
        <begin position="448"/>
        <end position="459"/>
    </location>
</feature>
<dbReference type="InterPro" id="IPR029048">
    <property type="entry name" value="HSP70_C_sf"/>
</dbReference>
<dbReference type="PANTHER" id="PTHR45639">
    <property type="entry name" value="HSC70CB, ISOFORM G-RELATED"/>
    <property type="match status" value="1"/>
</dbReference>
<proteinExistence type="inferred from homology"/>
<evidence type="ECO:0000313" key="5">
    <source>
        <dbReference type="Proteomes" id="UP000694941"/>
    </source>
</evidence>
<keyword evidence="2" id="KW-0547">Nucleotide-binding</keyword>
<dbReference type="SUPFAM" id="SSF100934">
    <property type="entry name" value="Heat shock protein 70kD (HSP70), C-terminal subdomain"/>
    <property type="match status" value="2"/>
</dbReference>
<dbReference type="SUPFAM" id="SSF53067">
    <property type="entry name" value="Actin-like ATPase domain"/>
    <property type="match status" value="2"/>
</dbReference>
<evidence type="ECO:0000256" key="4">
    <source>
        <dbReference type="SAM" id="MobiDB-lite"/>
    </source>
</evidence>
<dbReference type="PROSITE" id="PS01036">
    <property type="entry name" value="HSP70_3"/>
    <property type="match status" value="1"/>
</dbReference>
<gene>
    <name evidence="6" type="primary">LOC106473041</name>
</gene>
<dbReference type="InterPro" id="IPR029047">
    <property type="entry name" value="HSP70_peptide-bd_sf"/>
</dbReference>
<dbReference type="Pfam" id="PF00012">
    <property type="entry name" value="HSP70"/>
    <property type="match status" value="2"/>
</dbReference>
<feature type="region of interest" description="Disordered" evidence="4">
    <location>
        <begin position="446"/>
        <end position="472"/>
    </location>
</feature>
<name>A0ABM1BUY6_LIMPO</name>
<sequence length="765" mass="87020">MSVLGIDFGNENCYIAVARAGGIETIVNEYSQRITPSYVAFKENSRDLGVSAKNKHVTNVKNTLFGFKRLLGRKLRDPAVQRERTYLTYDMHELSNGDISVKTPTVDLGHYQIELGHSPHVLVPIALNYGFYKADLEDKAKNVVFVDIGHSATQVSACAFTKGQLKMLAATWDTSVGGRDFDNVLVRHFAEEFCTKYKINTMSSRKAVMRLLTESEKLKKQMSVNPHELPLNIECFMEDKDVVSKMTRNTFEELTADLLARLEETMKQVLQEAKLTPSDLDDVGIVGGSTRMPAIKRLIRKVFGREPSTTLNQDEAVARGCCLQCAMLSPTFKVREFSITDIQPYPIKVTWDASIKDDGEMEVFPKFHQVPFSKILTFCRSKPFTLQSSYSDKVNVSYPDSQIGTYTIQKVAPSIDGECAKVKVELKINIHGVFSVCSAGMVEKQTMDEDGQDESENLNDEINAPPNSEDMGFKKQATNDEAEKLVKHENHLRFYVDSEKKQPIQKKQKKFMKLLELPIDSSVSQLSRKELDDLIETEAKMVQQDRMEKEKVDAKNAVEEYVYDTRGQLCNKLQKFVSEQDRIVLIKLLEETENWLYDEGAKRPKKVYVEKLTELKKHCHPVIDRCHEFEERSSVIDQYFRSLQSTRNIVDQYAANDKQYAHIAAQEMEKVKNTVEQKQQWLDHQMSVLSQIPPHQNPPILASQIYHDLKTFDNKVTTILNIPKPKVDPPSEGKTCAGEGREPEASTDKTVENHQPASQENMDTN</sequence>
<evidence type="ECO:0000313" key="6">
    <source>
        <dbReference type="RefSeq" id="XP_013789175.1"/>
    </source>
</evidence>
<dbReference type="Gene3D" id="1.20.1270.10">
    <property type="match status" value="1"/>
</dbReference>